<evidence type="ECO:0008006" key="3">
    <source>
        <dbReference type="Google" id="ProtNLM"/>
    </source>
</evidence>
<protein>
    <recommendedName>
        <fullName evidence="3">UDP-N-acetylglucosamine kinase</fullName>
    </recommendedName>
</protein>
<evidence type="ECO:0000313" key="1">
    <source>
        <dbReference type="EMBL" id="KKU63913.1"/>
    </source>
</evidence>
<proteinExistence type="predicted"/>
<dbReference type="Proteomes" id="UP000034502">
    <property type="component" value="Unassembled WGS sequence"/>
</dbReference>
<name>A0A0G1UCR6_9BACT</name>
<organism evidence="1 2">
    <name type="scientific">Candidatus Amesbacteria bacterium GW2011_GWC1_47_15</name>
    <dbReference type="NCBI Taxonomy" id="1618364"/>
    <lineage>
        <taxon>Bacteria</taxon>
        <taxon>Candidatus Amesiibacteriota</taxon>
    </lineage>
</organism>
<dbReference type="InterPro" id="IPR027417">
    <property type="entry name" value="P-loop_NTPase"/>
</dbReference>
<gene>
    <name evidence="1" type="ORF">UX86_C0015G0003</name>
</gene>
<evidence type="ECO:0000313" key="2">
    <source>
        <dbReference type="Proteomes" id="UP000034502"/>
    </source>
</evidence>
<dbReference type="STRING" id="1618364.UX86_C0015G0003"/>
<dbReference type="Gene3D" id="3.40.50.300">
    <property type="entry name" value="P-loop containing nucleotide triphosphate hydrolases"/>
    <property type="match status" value="1"/>
</dbReference>
<reference evidence="1 2" key="1">
    <citation type="journal article" date="2015" name="Nature">
        <title>rRNA introns, odd ribosomes, and small enigmatic genomes across a large radiation of phyla.</title>
        <authorList>
            <person name="Brown C.T."/>
            <person name="Hug L.A."/>
            <person name="Thomas B.C."/>
            <person name="Sharon I."/>
            <person name="Castelle C.J."/>
            <person name="Singh A."/>
            <person name="Wilkins M.J."/>
            <person name="Williams K.H."/>
            <person name="Banfield J.F."/>
        </authorList>
    </citation>
    <scope>NUCLEOTIDE SEQUENCE [LARGE SCALE GENOMIC DNA]</scope>
</reference>
<dbReference type="SUPFAM" id="SSF52540">
    <property type="entry name" value="P-loop containing nucleoside triphosphate hydrolases"/>
    <property type="match status" value="1"/>
</dbReference>
<accession>A0A0G1UCR6</accession>
<comment type="caution">
    <text evidence="1">The sequence shown here is derived from an EMBL/GenBank/DDBJ whole genome shotgun (WGS) entry which is preliminary data.</text>
</comment>
<dbReference type="EMBL" id="LCNU01000015">
    <property type="protein sequence ID" value="KKU63913.1"/>
    <property type="molecule type" value="Genomic_DNA"/>
</dbReference>
<sequence length="172" mass="19716">MNSQFLVIIRGAPASGKTTIAKRLRNFEGRVAWLKVDNFKDFFSDDALSEEQKYVDEAAVKTLEYLLDSGFSVVMEKIFYDPHIISVAMKVAVERNIKCKVFQIKCSLQTLLERDKSRPGIKEGCRKPLGEKLIKDLFTQLENTFYQVAIPLDTEKLSIDDCIDTIRQEIED</sequence>
<dbReference type="AlphaFoldDB" id="A0A0G1UCR6"/>
<dbReference type="Pfam" id="PF13671">
    <property type="entry name" value="AAA_33"/>
    <property type="match status" value="1"/>
</dbReference>